<name>A0ABY6JAF8_9BACT</name>
<dbReference type="PANTHER" id="PTHR35532">
    <property type="entry name" value="SIMILAR TO POLYHYDROXYALKANOATE DEPOLYMERASE"/>
    <property type="match status" value="1"/>
</dbReference>
<evidence type="ECO:0000313" key="1">
    <source>
        <dbReference type="EMBL" id="UYQ95261.1"/>
    </source>
</evidence>
<organism evidence="1 2">
    <name type="scientific">Chitinophaga horti</name>
    <dbReference type="NCBI Taxonomy" id="2920382"/>
    <lineage>
        <taxon>Bacteria</taxon>
        <taxon>Pseudomonadati</taxon>
        <taxon>Bacteroidota</taxon>
        <taxon>Chitinophagia</taxon>
        <taxon>Chitinophagales</taxon>
        <taxon>Chitinophagaceae</taxon>
        <taxon>Chitinophaga</taxon>
    </lineage>
</organism>
<dbReference type="EMBL" id="CP107006">
    <property type="protein sequence ID" value="UYQ95261.1"/>
    <property type="molecule type" value="Genomic_DNA"/>
</dbReference>
<reference evidence="1" key="1">
    <citation type="submission" date="2022-10" db="EMBL/GenBank/DDBJ databases">
        <title>Chitinophaga sp. nov., isolated from soil.</title>
        <authorList>
            <person name="Jeon C.O."/>
        </authorList>
    </citation>
    <scope>NUCLEOTIDE SEQUENCE</scope>
    <source>
        <strain evidence="1">R8</strain>
    </source>
</reference>
<gene>
    <name evidence="1" type="ORF">MKQ68_09145</name>
</gene>
<evidence type="ECO:0000313" key="2">
    <source>
        <dbReference type="Proteomes" id="UP001162741"/>
    </source>
</evidence>
<dbReference type="Proteomes" id="UP001162741">
    <property type="component" value="Chromosome"/>
</dbReference>
<protein>
    <submittedName>
        <fullName evidence="1">Uncharacterized protein</fullName>
    </submittedName>
</protein>
<sequence>MPFTSVPDIVADEFKADTHAIAAARFLLADADQYYTLQTKFMDDSGHDRSGDIRAAHDTMVLKLIDSLRLVAVTDTLFDTIQLSAHYIINNIKEAYNTTPPLGLRVPRDTFFEYVLPYRVGAEKLEEWRPYLRKRYTDYIRHIPADSMTLLHIVKRINVEQTGWIFMPGVKRPQIAETQCLSDFLQCKLSWSCNDITTLKLYTFRALGIPAALEIIPVYGKFNFGHKEVAVLFENGRFFPSMSDTTFFKYQMAKMYRVRYSHRRSPAEDMMALGEQRSEIPPFFFHTNVDDITSERTAVSDVILTEALPAGKKVAYLCVYNAGSWMPVEWSAVGSGQQLVFPDMGRKLVYQAGYVDSGRLRLTGRPFMLDTAGVQQPLLADAGQQEMQLQKYDRHGQIEAGKLYTLYYWQTAKKQWHAHQTVTATAATIKIPGVPKNGLYRLHRDEDKLMHERMFIYKDGQQLWF</sequence>
<accession>A0ABY6JAF8</accession>
<dbReference type="RefSeq" id="WP_264283029.1">
    <property type="nucleotide sequence ID" value="NZ_CP107006.1"/>
</dbReference>
<keyword evidence="2" id="KW-1185">Reference proteome</keyword>
<dbReference type="PANTHER" id="PTHR35532:SF5">
    <property type="entry name" value="CARBOHYDRATE-BINDING DOMAIN-CONTAINING PROTEIN"/>
    <property type="match status" value="1"/>
</dbReference>
<proteinExistence type="predicted"/>